<dbReference type="InterPro" id="IPR013078">
    <property type="entry name" value="His_Pase_superF_clade-1"/>
</dbReference>
<dbReference type="AlphaFoldDB" id="F9UAF7"/>
<dbReference type="SUPFAM" id="SSF53254">
    <property type="entry name" value="Phosphoglycerate mutase-like"/>
    <property type="match status" value="1"/>
</dbReference>
<reference evidence="1 2" key="1">
    <citation type="submission" date="2011-06" db="EMBL/GenBank/DDBJ databases">
        <title>The draft genome of Thiocapsa marina 5811.</title>
        <authorList>
            <consortium name="US DOE Joint Genome Institute (JGI-PGF)"/>
            <person name="Lucas S."/>
            <person name="Han J."/>
            <person name="Cheng J.-F."/>
            <person name="Goodwin L."/>
            <person name="Pitluck S."/>
            <person name="Peters L."/>
            <person name="Land M.L."/>
            <person name="Hauser L."/>
            <person name="Vogl K."/>
            <person name="Liu Z."/>
            <person name="Imhoff J."/>
            <person name="Thiel V."/>
            <person name="Frigaard N.-U."/>
            <person name="Bryant D."/>
            <person name="Woyke T.J."/>
        </authorList>
    </citation>
    <scope>NUCLEOTIDE SEQUENCE [LARGE SCALE GENOMIC DNA]</scope>
    <source>
        <strain evidence="1 2">5811</strain>
    </source>
</reference>
<dbReference type="EMBL" id="AFWV01000005">
    <property type="protein sequence ID" value="EGV19105.1"/>
    <property type="molecule type" value="Genomic_DNA"/>
</dbReference>
<keyword evidence="2" id="KW-1185">Reference proteome</keyword>
<dbReference type="eggNOG" id="COG2062">
    <property type="taxonomic scope" value="Bacteria"/>
</dbReference>
<accession>F9UAF7</accession>
<name>F9UAF7_9GAMM</name>
<dbReference type="OrthoDB" id="8685508at2"/>
<evidence type="ECO:0000313" key="2">
    <source>
        <dbReference type="Proteomes" id="UP000005459"/>
    </source>
</evidence>
<gene>
    <name evidence="1" type="ORF">ThimaDRAFT_1909</name>
</gene>
<protein>
    <submittedName>
        <fullName evidence="1">Phosphoglycerate mutase</fullName>
    </submittedName>
</protein>
<evidence type="ECO:0000313" key="1">
    <source>
        <dbReference type="EMBL" id="EGV19105.1"/>
    </source>
</evidence>
<dbReference type="Proteomes" id="UP000005459">
    <property type="component" value="Unassembled WGS sequence"/>
</dbReference>
<dbReference type="RefSeq" id="WP_007192785.1">
    <property type="nucleotide sequence ID" value="NZ_AFWV01000005.1"/>
</dbReference>
<dbReference type="InterPro" id="IPR029033">
    <property type="entry name" value="His_PPase_superfam"/>
</dbReference>
<dbReference type="Gene3D" id="3.40.50.1240">
    <property type="entry name" value="Phosphoglycerate mutase-like"/>
    <property type="match status" value="1"/>
</dbReference>
<dbReference type="Pfam" id="PF00300">
    <property type="entry name" value="His_Phos_1"/>
    <property type="match status" value="1"/>
</dbReference>
<proteinExistence type="predicted"/>
<organism evidence="1 2">
    <name type="scientific">Thiocapsa marina 5811</name>
    <dbReference type="NCBI Taxonomy" id="768671"/>
    <lineage>
        <taxon>Bacteria</taxon>
        <taxon>Pseudomonadati</taxon>
        <taxon>Pseudomonadota</taxon>
        <taxon>Gammaproteobacteria</taxon>
        <taxon>Chromatiales</taxon>
        <taxon>Chromatiaceae</taxon>
        <taxon>Thiocapsa</taxon>
    </lineage>
</organism>
<dbReference type="STRING" id="768671.ThimaDRAFT_1909"/>
<sequence>MRSRFNGRRAFIWLCGAWVTVLTPTTFAMASESLWEALQAGGKVVVVRHAPIERGPGQPDPRVRDPSCQTEAKLSAWGRRDAAEFGRRFRAHQVAVSQVLHSPFCRTTETATIAFEHATPSGFLALIEEMPPAEAAAQSQHLQQITSAHGGPGNLVLITHRPNIAAVSFELLGYLDALVLAPDGAGDYEELGVIRFADSD</sequence>